<protein>
    <submittedName>
        <fullName evidence="2">Subtilisin-like protease SBT1.9</fullName>
    </submittedName>
</protein>
<comment type="caution">
    <text evidence="2">The sequence shown here is derived from an EMBL/GenBank/DDBJ whole genome shotgun (WGS) entry which is preliminary data.</text>
</comment>
<evidence type="ECO:0000313" key="2">
    <source>
        <dbReference type="EMBL" id="PWA58883.1"/>
    </source>
</evidence>
<accession>A0A2U1MC89</accession>
<keyword evidence="2" id="KW-0378">Hydrolase</keyword>
<keyword evidence="2" id="KW-0645">Protease</keyword>
<dbReference type="Pfam" id="PF17766">
    <property type="entry name" value="fn3_6"/>
    <property type="match status" value="1"/>
</dbReference>
<evidence type="ECO:0000259" key="1">
    <source>
        <dbReference type="Pfam" id="PF17766"/>
    </source>
</evidence>
<keyword evidence="3" id="KW-1185">Reference proteome</keyword>
<dbReference type="STRING" id="35608.A0A2U1MC89"/>
<evidence type="ECO:0000313" key="3">
    <source>
        <dbReference type="Proteomes" id="UP000245207"/>
    </source>
</evidence>
<sequence>MSVYRATLTGLKGFNVTVEPPTLVFTKKNDKKSYKLIIEGPTLEDNVVVHGFLSWVSAKRKNVVRSPIVAIGRMSHP</sequence>
<name>A0A2U1MC89_ARTAN</name>
<gene>
    <name evidence="2" type="ORF">CTI12_AA397840</name>
</gene>
<dbReference type="InterPro" id="IPR041469">
    <property type="entry name" value="Subtilisin-like_FN3"/>
</dbReference>
<feature type="domain" description="Subtilisin-like protease fibronectin type-III" evidence="1">
    <location>
        <begin position="2"/>
        <end position="69"/>
    </location>
</feature>
<dbReference type="EMBL" id="PKPP01005771">
    <property type="protein sequence ID" value="PWA58883.1"/>
    <property type="molecule type" value="Genomic_DNA"/>
</dbReference>
<dbReference type="Proteomes" id="UP000245207">
    <property type="component" value="Unassembled WGS sequence"/>
</dbReference>
<dbReference type="Gene3D" id="2.60.40.2310">
    <property type="match status" value="1"/>
</dbReference>
<proteinExistence type="predicted"/>
<dbReference type="GO" id="GO:0008233">
    <property type="term" value="F:peptidase activity"/>
    <property type="evidence" value="ECO:0007669"/>
    <property type="project" value="UniProtKB-KW"/>
</dbReference>
<organism evidence="2 3">
    <name type="scientific">Artemisia annua</name>
    <name type="common">Sweet wormwood</name>
    <dbReference type="NCBI Taxonomy" id="35608"/>
    <lineage>
        <taxon>Eukaryota</taxon>
        <taxon>Viridiplantae</taxon>
        <taxon>Streptophyta</taxon>
        <taxon>Embryophyta</taxon>
        <taxon>Tracheophyta</taxon>
        <taxon>Spermatophyta</taxon>
        <taxon>Magnoliopsida</taxon>
        <taxon>eudicotyledons</taxon>
        <taxon>Gunneridae</taxon>
        <taxon>Pentapetalae</taxon>
        <taxon>asterids</taxon>
        <taxon>campanulids</taxon>
        <taxon>Asterales</taxon>
        <taxon>Asteraceae</taxon>
        <taxon>Asteroideae</taxon>
        <taxon>Anthemideae</taxon>
        <taxon>Artemisiinae</taxon>
        <taxon>Artemisia</taxon>
    </lineage>
</organism>
<dbReference type="GO" id="GO:0006508">
    <property type="term" value="P:proteolysis"/>
    <property type="evidence" value="ECO:0007669"/>
    <property type="project" value="UniProtKB-KW"/>
</dbReference>
<dbReference type="AlphaFoldDB" id="A0A2U1MC89"/>
<reference evidence="2 3" key="1">
    <citation type="journal article" date="2018" name="Mol. Plant">
        <title>The genome of Artemisia annua provides insight into the evolution of Asteraceae family and artemisinin biosynthesis.</title>
        <authorList>
            <person name="Shen Q."/>
            <person name="Zhang L."/>
            <person name="Liao Z."/>
            <person name="Wang S."/>
            <person name="Yan T."/>
            <person name="Shi P."/>
            <person name="Liu M."/>
            <person name="Fu X."/>
            <person name="Pan Q."/>
            <person name="Wang Y."/>
            <person name="Lv Z."/>
            <person name="Lu X."/>
            <person name="Zhang F."/>
            <person name="Jiang W."/>
            <person name="Ma Y."/>
            <person name="Chen M."/>
            <person name="Hao X."/>
            <person name="Li L."/>
            <person name="Tang Y."/>
            <person name="Lv G."/>
            <person name="Zhou Y."/>
            <person name="Sun X."/>
            <person name="Brodelius P.E."/>
            <person name="Rose J.K.C."/>
            <person name="Tang K."/>
        </authorList>
    </citation>
    <scope>NUCLEOTIDE SEQUENCE [LARGE SCALE GENOMIC DNA]</scope>
    <source>
        <strain evidence="3">cv. Huhao1</strain>
        <tissue evidence="2">Leaf</tissue>
    </source>
</reference>